<keyword evidence="1" id="KW-1133">Transmembrane helix</keyword>
<protein>
    <submittedName>
        <fullName evidence="2">Unannotated protein</fullName>
    </submittedName>
</protein>
<keyword evidence="1" id="KW-0472">Membrane</keyword>
<gene>
    <name evidence="2" type="ORF">UFOPK1961_00566</name>
</gene>
<feature type="transmembrane region" description="Helical" evidence="1">
    <location>
        <begin position="56"/>
        <end position="74"/>
    </location>
</feature>
<evidence type="ECO:0000313" key="2">
    <source>
        <dbReference type="EMBL" id="CAB4627871.1"/>
    </source>
</evidence>
<proteinExistence type="predicted"/>
<dbReference type="InterPro" id="IPR008523">
    <property type="entry name" value="DUF805"/>
</dbReference>
<feature type="transmembrane region" description="Helical" evidence="1">
    <location>
        <begin position="26"/>
        <end position="44"/>
    </location>
</feature>
<dbReference type="PANTHER" id="PTHR34980">
    <property type="entry name" value="INNER MEMBRANE PROTEIN-RELATED-RELATED"/>
    <property type="match status" value="1"/>
</dbReference>
<dbReference type="PANTHER" id="PTHR34980:SF2">
    <property type="entry name" value="INNER MEMBRANE PROTEIN YHAH-RELATED"/>
    <property type="match status" value="1"/>
</dbReference>
<keyword evidence="1" id="KW-0812">Transmembrane</keyword>
<evidence type="ECO:0000256" key="1">
    <source>
        <dbReference type="SAM" id="Phobius"/>
    </source>
</evidence>
<dbReference type="AlphaFoldDB" id="A0A6J6ITC1"/>
<feature type="transmembrane region" description="Helical" evidence="1">
    <location>
        <begin position="86"/>
        <end position="109"/>
    </location>
</feature>
<reference evidence="2" key="1">
    <citation type="submission" date="2020-05" db="EMBL/GenBank/DDBJ databases">
        <authorList>
            <person name="Chiriac C."/>
            <person name="Salcher M."/>
            <person name="Ghai R."/>
            <person name="Kavagutti S V."/>
        </authorList>
    </citation>
    <scope>NUCLEOTIDE SEQUENCE</scope>
</reference>
<dbReference type="EMBL" id="CAEZVJ010000050">
    <property type="protein sequence ID" value="CAB4627871.1"/>
    <property type="molecule type" value="Genomic_DNA"/>
</dbReference>
<name>A0A6J6ITC1_9ZZZZ</name>
<accession>A0A6J6ITC1</accession>
<organism evidence="2">
    <name type="scientific">freshwater metagenome</name>
    <dbReference type="NCBI Taxonomy" id="449393"/>
    <lineage>
        <taxon>unclassified sequences</taxon>
        <taxon>metagenomes</taxon>
        <taxon>ecological metagenomes</taxon>
    </lineage>
</organism>
<dbReference type="GO" id="GO:0005886">
    <property type="term" value="C:plasma membrane"/>
    <property type="evidence" value="ECO:0007669"/>
    <property type="project" value="TreeGrafter"/>
</dbReference>
<sequence>MNFGTAIKTVFTKYADFKGVASRSEYWWFSLFSLIMSGVLNALMGDPNDPNAVVSGISLLWSLGILIPSLAVSVRRFHDAGFSGKWLLLYLVPTILFVVAAASSIPVIVSAVSGTLTGDALAAAIAGLIGVAVPPLVAGFAMFVFNLVVSLLPSKSAANGNKYAA</sequence>
<feature type="transmembrane region" description="Helical" evidence="1">
    <location>
        <begin position="121"/>
        <end position="152"/>
    </location>
</feature>
<dbReference type="Pfam" id="PF05656">
    <property type="entry name" value="DUF805"/>
    <property type="match status" value="1"/>
</dbReference>